<dbReference type="Gene3D" id="3.90.950.20">
    <property type="entry name" value="CinA-like"/>
    <property type="match status" value="1"/>
</dbReference>
<dbReference type="SUPFAM" id="SSF142433">
    <property type="entry name" value="CinA-like"/>
    <property type="match status" value="1"/>
</dbReference>
<protein>
    <submittedName>
        <fullName evidence="4">CinA family protein</fullName>
    </submittedName>
    <submittedName>
        <fullName evidence="2">Damage-inducible protein CinA</fullName>
    </submittedName>
</protein>
<dbReference type="AlphaFoldDB" id="A0A317U5A5"/>
<dbReference type="Proteomes" id="UP000287374">
    <property type="component" value="Unassembled WGS sequence"/>
</dbReference>
<evidence type="ECO:0000313" key="4">
    <source>
        <dbReference type="EMBL" id="RUR24903.1"/>
    </source>
</evidence>
<dbReference type="NCBIfam" id="TIGR00199">
    <property type="entry name" value="PncC_domain"/>
    <property type="match status" value="1"/>
</dbReference>
<evidence type="ECO:0000313" key="6">
    <source>
        <dbReference type="Proteomes" id="UP000287374"/>
    </source>
</evidence>
<dbReference type="InterPro" id="IPR036653">
    <property type="entry name" value="CinA-like_C"/>
</dbReference>
<reference evidence="4 6" key="2">
    <citation type="submission" date="2018-12" db="EMBL/GenBank/DDBJ databases">
        <title>Legionella sp,whole genome shotgun sequence.</title>
        <authorList>
            <person name="Wu H."/>
        </authorList>
    </citation>
    <scope>NUCLEOTIDE SEQUENCE [LARGE SCALE GENOMIC DNA]</scope>
    <source>
        <strain evidence="6">km489</strain>
        <strain evidence="4">Km489</strain>
    </source>
</reference>
<dbReference type="OrthoDB" id="9801454at2"/>
<feature type="domain" description="CinA C-terminal" evidence="1">
    <location>
        <begin position="6"/>
        <end position="158"/>
    </location>
</feature>
<dbReference type="Pfam" id="PF02464">
    <property type="entry name" value="CinA"/>
    <property type="match status" value="1"/>
</dbReference>
<dbReference type="EMBL" id="RZGX01000004">
    <property type="protein sequence ID" value="RUR24903.1"/>
    <property type="molecule type" value="Genomic_DNA"/>
</dbReference>
<dbReference type="InterPro" id="IPR008136">
    <property type="entry name" value="CinA_C"/>
</dbReference>
<reference evidence="2 5" key="1">
    <citation type="submission" date="2018-05" db="EMBL/GenBank/DDBJ databases">
        <title>Legionella qingyii sp.nov., whole genome shotgun sequence.</title>
        <authorList>
            <person name="Wu H."/>
            <person name="Zhu Q."/>
            <person name="Hu C."/>
        </authorList>
    </citation>
    <scope>NUCLEOTIDE SEQUENCE [LARGE SCALE GENOMIC DNA]</scope>
    <source>
        <strain evidence="2 5">HEB18</strain>
    </source>
</reference>
<dbReference type="EMBL" id="QHJG01000003">
    <property type="protein sequence ID" value="PWY57256.1"/>
    <property type="molecule type" value="Genomic_DNA"/>
</dbReference>
<proteinExistence type="predicted"/>
<evidence type="ECO:0000313" key="3">
    <source>
        <dbReference type="EMBL" id="PWY57256.1"/>
    </source>
</evidence>
<evidence type="ECO:0000313" key="5">
    <source>
        <dbReference type="Proteomes" id="UP000247152"/>
    </source>
</evidence>
<evidence type="ECO:0000259" key="1">
    <source>
        <dbReference type="Pfam" id="PF02464"/>
    </source>
</evidence>
<sequence>MSPFDKLIKEISAILKKMNWQLVTAESCTGGLIASYLTEVPGSSVWFERGFVTYSNLSKEELLSVPKQLIEEYGAVSEPVALAMATGALQHSVGHVAVSVTGIAGPDGGSFEKPVGTVCFGWAARDMKPRILRKQFTGDRQDIRLAACQEALSGILSYIKIDRH</sequence>
<dbReference type="RefSeq" id="WP_110141500.1">
    <property type="nucleotide sequence ID" value="NZ_QHJG01000003.1"/>
</dbReference>
<gene>
    <name evidence="3" type="ORF">DGG96_02795</name>
    <name evidence="2" type="ORF">DGG96_06395</name>
    <name evidence="4" type="ORF">ELY20_03885</name>
</gene>
<dbReference type="Proteomes" id="UP000247152">
    <property type="component" value="Unassembled WGS sequence"/>
</dbReference>
<organism evidence="2 5">
    <name type="scientific">Legionella qingyii</name>
    <dbReference type="NCBI Taxonomy" id="2184757"/>
    <lineage>
        <taxon>Bacteria</taxon>
        <taxon>Pseudomonadati</taxon>
        <taxon>Pseudomonadota</taxon>
        <taxon>Gammaproteobacteria</taxon>
        <taxon>Legionellales</taxon>
        <taxon>Legionellaceae</taxon>
        <taxon>Legionella</taxon>
    </lineage>
</organism>
<dbReference type="EMBL" id="QHJG01000008">
    <property type="protein sequence ID" value="PWY56388.1"/>
    <property type="molecule type" value="Genomic_DNA"/>
</dbReference>
<evidence type="ECO:0000313" key="2">
    <source>
        <dbReference type="EMBL" id="PWY56388.1"/>
    </source>
</evidence>
<comment type="caution">
    <text evidence="2">The sequence shown here is derived from an EMBL/GenBank/DDBJ whole genome shotgun (WGS) entry which is preliminary data.</text>
</comment>
<keyword evidence="6" id="KW-1185">Reference proteome</keyword>
<accession>A0A317U5A5</accession>
<name>A0A317U5A5_9GAMM</name>